<dbReference type="OrthoDB" id="6263941at2759"/>
<feature type="transmembrane region" description="Helical" evidence="2">
    <location>
        <begin position="123"/>
        <end position="140"/>
    </location>
</feature>
<gene>
    <name evidence="3" type="ORF">PXEA_LOCUS26572</name>
</gene>
<keyword evidence="4" id="KW-1185">Reference proteome</keyword>
<keyword evidence="2" id="KW-1133">Transmembrane helix</keyword>
<sequence>MLQFLDRAACQLFPMIATLFRHVQATLFLGLAGETAHLVASPIGYLACFRRDQVHNVVILALAIWLTLDCQFLWTFDLSRADSRRIHDRLVANAYSCGFSTTWPLNSVYITCIWPIVDHLGGDILPCLLPLLIGVVSLIHQTKYRRRRTWPATIATSSQSNGSTLAGRSWTPGLAGRGQDSSPVTRIKGNTANPVDVEAIGFGPVTSRQVDGCDNFV</sequence>
<evidence type="ECO:0000313" key="3">
    <source>
        <dbReference type="EMBL" id="VEL33132.1"/>
    </source>
</evidence>
<dbReference type="Proteomes" id="UP000784294">
    <property type="component" value="Unassembled WGS sequence"/>
</dbReference>
<name>A0A448XBT6_9PLAT</name>
<keyword evidence="2" id="KW-0472">Membrane</keyword>
<feature type="transmembrane region" description="Helical" evidence="2">
    <location>
        <begin position="95"/>
        <end position="117"/>
    </location>
</feature>
<evidence type="ECO:0000313" key="4">
    <source>
        <dbReference type="Proteomes" id="UP000784294"/>
    </source>
</evidence>
<dbReference type="EMBL" id="CAAALY010245216">
    <property type="protein sequence ID" value="VEL33132.1"/>
    <property type="molecule type" value="Genomic_DNA"/>
</dbReference>
<comment type="caution">
    <text evidence="3">The sequence shown here is derived from an EMBL/GenBank/DDBJ whole genome shotgun (WGS) entry which is preliminary data.</text>
</comment>
<evidence type="ECO:0000256" key="1">
    <source>
        <dbReference type="SAM" id="MobiDB-lite"/>
    </source>
</evidence>
<feature type="compositionally biased region" description="Polar residues" evidence="1">
    <location>
        <begin position="179"/>
        <end position="189"/>
    </location>
</feature>
<organism evidence="3 4">
    <name type="scientific">Protopolystoma xenopodis</name>
    <dbReference type="NCBI Taxonomy" id="117903"/>
    <lineage>
        <taxon>Eukaryota</taxon>
        <taxon>Metazoa</taxon>
        <taxon>Spiralia</taxon>
        <taxon>Lophotrochozoa</taxon>
        <taxon>Platyhelminthes</taxon>
        <taxon>Monogenea</taxon>
        <taxon>Polyopisthocotylea</taxon>
        <taxon>Polystomatidea</taxon>
        <taxon>Polystomatidae</taxon>
        <taxon>Protopolystoma</taxon>
    </lineage>
</organism>
<keyword evidence="2" id="KW-0812">Transmembrane</keyword>
<evidence type="ECO:0008006" key="5">
    <source>
        <dbReference type="Google" id="ProtNLM"/>
    </source>
</evidence>
<proteinExistence type="predicted"/>
<feature type="transmembrane region" description="Helical" evidence="2">
    <location>
        <begin position="53"/>
        <end position="74"/>
    </location>
</feature>
<feature type="region of interest" description="Disordered" evidence="1">
    <location>
        <begin position="159"/>
        <end position="189"/>
    </location>
</feature>
<evidence type="ECO:0000256" key="2">
    <source>
        <dbReference type="SAM" id="Phobius"/>
    </source>
</evidence>
<protein>
    <recommendedName>
        <fullName evidence="5">G-protein coupled receptors family 1 profile domain-containing protein</fullName>
    </recommendedName>
</protein>
<accession>A0A448XBT6</accession>
<reference evidence="3" key="1">
    <citation type="submission" date="2018-11" db="EMBL/GenBank/DDBJ databases">
        <authorList>
            <consortium name="Pathogen Informatics"/>
        </authorList>
    </citation>
    <scope>NUCLEOTIDE SEQUENCE</scope>
</reference>
<dbReference type="AlphaFoldDB" id="A0A448XBT6"/>